<dbReference type="AlphaFoldDB" id="F4Q956"/>
<reference evidence="7" key="1">
    <citation type="journal article" date="2011" name="Genome Res.">
        <title>Phylogeny-wide analysis of social amoeba genomes highlights ancient origins for complex intercellular communication.</title>
        <authorList>
            <person name="Heidel A.J."/>
            <person name="Lawal H.M."/>
            <person name="Felder M."/>
            <person name="Schilde C."/>
            <person name="Helps N.R."/>
            <person name="Tunggal B."/>
            <person name="Rivero F."/>
            <person name="John U."/>
            <person name="Schleicher M."/>
            <person name="Eichinger L."/>
            <person name="Platzer M."/>
            <person name="Noegel A.A."/>
            <person name="Schaap P."/>
            <person name="Gloeckner G."/>
        </authorList>
    </citation>
    <scope>NUCLEOTIDE SEQUENCE [LARGE SCALE GENOMIC DNA]</scope>
    <source>
        <strain evidence="7">SH3</strain>
    </source>
</reference>
<protein>
    <submittedName>
        <fullName evidence="6">Mandelate racemase/muconate lactonizing protein</fullName>
    </submittedName>
</protein>
<evidence type="ECO:0000256" key="3">
    <source>
        <dbReference type="ARBA" id="ARBA00022842"/>
    </source>
</evidence>
<evidence type="ECO:0000256" key="2">
    <source>
        <dbReference type="ARBA" id="ARBA00022723"/>
    </source>
</evidence>
<keyword evidence="3" id="KW-0460">Magnesium</keyword>
<dbReference type="SFLD" id="SFLDF00111">
    <property type="entry name" value="L-fuconate_dehydratase"/>
    <property type="match status" value="1"/>
</dbReference>
<gene>
    <name evidence="6" type="ORF">DFA_10055</name>
</gene>
<name>F4Q956_CACFS</name>
<dbReference type="Gene3D" id="3.20.20.120">
    <property type="entry name" value="Enolase-like C-terminal domain"/>
    <property type="match status" value="1"/>
</dbReference>
<dbReference type="Proteomes" id="UP000007797">
    <property type="component" value="Unassembled WGS sequence"/>
</dbReference>
<keyword evidence="4" id="KW-0456">Lyase</keyword>
<dbReference type="GO" id="GO:0016052">
    <property type="term" value="P:carbohydrate catabolic process"/>
    <property type="evidence" value="ECO:0007669"/>
    <property type="project" value="InterPro"/>
</dbReference>
<accession>F4Q956</accession>
<dbReference type="OrthoDB" id="14161at2759"/>
<dbReference type="SFLD" id="SFLDS00001">
    <property type="entry name" value="Enolase"/>
    <property type="match status" value="1"/>
</dbReference>
<dbReference type="SUPFAM" id="SSF51604">
    <property type="entry name" value="Enolase C-terminal domain-like"/>
    <property type="match status" value="1"/>
</dbReference>
<feature type="domain" description="Mandelate racemase/muconate lactonizing enzyme C-terminal" evidence="5">
    <location>
        <begin position="208"/>
        <end position="304"/>
    </location>
</feature>
<evidence type="ECO:0000259" key="5">
    <source>
        <dbReference type="SMART" id="SM00922"/>
    </source>
</evidence>
<keyword evidence="7" id="KW-1185">Reference proteome</keyword>
<sequence>MQSNQDIEMMAVKIIEVTVEDIRFPTSDELVGSDAMHTNPDYSCAYVTLRTNVPNLVGVGTTFTLGKGTDVVVECAKALNEQFIGKSVVGIVKDYPNFYRSITSEPQLRWVGPEKGVLHLATAALLNAFWDLYAKIQRKPLWKVFVDMTPEELVGLLDFRYLSDVITKEEAITMLKKLEPTKQTREKEMLELGYPSYTTSAGWMGYSDEKITRLCKGAIEEGFSHIKIKVGADIEDDIRRCRLIRSILGPDRKLMVDANQRWDVNQAIDYMKRLAEFNPWWIEEPTSPDDILGHAAIAKAIAPLKVATGEQCQNRIIFKQLLQSNAISFCQPDSCRLAGPTEVITVMILCAKFGVPVCMHAGGVGLCEYVNHLCIIDYIIVSGSLENRISEYVPHLNEHYIHPSIMKKTRYQCPSHSGYGGGLKEQTIKDHRYPNGPVWLSKNKPPVHEKNA</sequence>
<dbReference type="PROSITE" id="PS00909">
    <property type="entry name" value="MR_MLE_2"/>
    <property type="match status" value="1"/>
</dbReference>
<dbReference type="SUPFAM" id="SSF54826">
    <property type="entry name" value="Enolase N-terminal domain-like"/>
    <property type="match status" value="1"/>
</dbReference>
<dbReference type="EMBL" id="GL883026">
    <property type="protein sequence ID" value="EGG15225.1"/>
    <property type="molecule type" value="Genomic_DNA"/>
</dbReference>
<evidence type="ECO:0000313" key="7">
    <source>
        <dbReference type="Proteomes" id="UP000007797"/>
    </source>
</evidence>
<dbReference type="SMART" id="SM00922">
    <property type="entry name" value="MR_MLE"/>
    <property type="match status" value="1"/>
</dbReference>
<dbReference type="InterPro" id="IPR036849">
    <property type="entry name" value="Enolase-like_C_sf"/>
</dbReference>
<evidence type="ECO:0000313" key="6">
    <source>
        <dbReference type="EMBL" id="EGG15225.1"/>
    </source>
</evidence>
<dbReference type="InterPro" id="IPR046945">
    <property type="entry name" value="RHMD-like"/>
</dbReference>
<comment type="cofactor">
    <cofactor evidence="1">
        <name>Mg(2+)</name>
        <dbReference type="ChEBI" id="CHEBI:18420"/>
    </cofactor>
</comment>
<organism evidence="6 7">
    <name type="scientific">Cavenderia fasciculata</name>
    <name type="common">Slime mold</name>
    <name type="synonym">Dictyostelium fasciculatum</name>
    <dbReference type="NCBI Taxonomy" id="261658"/>
    <lineage>
        <taxon>Eukaryota</taxon>
        <taxon>Amoebozoa</taxon>
        <taxon>Evosea</taxon>
        <taxon>Eumycetozoa</taxon>
        <taxon>Dictyostelia</taxon>
        <taxon>Acytosteliales</taxon>
        <taxon>Cavenderiaceae</taxon>
        <taxon>Cavenderia</taxon>
    </lineage>
</organism>
<evidence type="ECO:0000256" key="1">
    <source>
        <dbReference type="ARBA" id="ARBA00001946"/>
    </source>
</evidence>
<dbReference type="FunFam" id="3.20.20.120:FF:000007">
    <property type="entry name" value="Mitochondrial enolase superfamily member 1"/>
    <property type="match status" value="1"/>
</dbReference>
<dbReference type="GO" id="GO:0009063">
    <property type="term" value="P:amino acid catabolic process"/>
    <property type="evidence" value="ECO:0007669"/>
    <property type="project" value="InterPro"/>
</dbReference>
<dbReference type="Pfam" id="PF13378">
    <property type="entry name" value="MR_MLE_C"/>
    <property type="match status" value="1"/>
</dbReference>
<dbReference type="PANTHER" id="PTHR13794">
    <property type="entry name" value="ENOLASE SUPERFAMILY, MANDELATE RACEMASE"/>
    <property type="match status" value="1"/>
</dbReference>
<evidence type="ECO:0000256" key="4">
    <source>
        <dbReference type="ARBA" id="ARBA00023239"/>
    </source>
</evidence>
<proteinExistence type="predicted"/>
<dbReference type="OMA" id="SGAIDVC"/>
<dbReference type="InterPro" id="IPR013342">
    <property type="entry name" value="Mandelate_racemase_C"/>
</dbReference>
<keyword evidence="2" id="KW-0479">Metal-binding</keyword>
<dbReference type="GO" id="GO:0050023">
    <property type="term" value="F:L-fuconate dehydratase activity"/>
    <property type="evidence" value="ECO:0007669"/>
    <property type="project" value="InterPro"/>
</dbReference>
<dbReference type="STRING" id="1054147.F4Q956"/>
<dbReference type="KEGG" id="dfa:DFA_10055"/>
<dbReference type="SFLD" id="SFLDG00179">
    <property type="entry name" value="mandelate_racemase"/>
    <property type="match status" value="1"/>
</dbReference>
<dbReference type="RefSeq" id="XP_004351945.1">
    <property type="nucleotide sequence ID" value="XM_004351893.1"/>
</dbReference>
<dbReference type="Gene3D" id="3.30.390.10">
    <property type="entry name" value="Enolase-like, N-terminal domain"/>
    <property type="match status" value="1"/>
</dbReference>
<dbReference type="GO" id="GO:0000287">
    <property type="term" value="F:magnesium ion binding"/>
    <property type="evidence" value="ECO:0007669"/>
    <property type="project" value="TreeGrafter"/>
</dbReference>
<dbReference type="InterPro" id="IPR034610">
    <property type="entry name" value="L-fuconate_dehydratase"/>
</dbReference>
<dbReference type="InterPro" id="IPR029065">
    <property type="entry name" value="Enolase_C-like"/>
</dbReference>
<dbReference type="PANTHER" id="PTHR13794:SF58">
    <property type="entry name" value="MITOCHONDRIAL ENOLASE SUPERFAMILY MEMBER 1"/>
    <property type="match status" value="1"/>
</dbReference>
<dbReference type="InterPro" id="IPR029017">
    <property type="entry name" value="Enolase-like_N"/>
</dbReference>
<dbReference type="GeneID" id="14867493"/>
<dbReference type="InterPro" id="IPR018110">
    <property type="entry name" value="Mandel_Rmase/mucon_lact_enz_CS"/>
</dbReference>